<sequence>MKRCRPSCSLPGHLAGHHSRGERFGRRTPASPNSCTPRPPSSMRFIVGSRQRRRAERACRRLPLPPPVLEFPPKISNLPPKLGGFPPEAKSIMGHASLPVVVRANQRSPRHQRRKGPPSWHFLPKVMKSICPGDACRTSTNACPSVLCGGRRLGGLSALLPLTSRDGGVDGGRGATGAPGLPGCRCPFCSHHDSTGGSIYAAAGTPTNGRHLWPTIGHATPVRCLEEGRVVSPPDAAEMSPPGPSTLAAPVNERSPAGPDVPQAGPVSADPPPNPADSYDGPATRTHSKTPRFS</sequence>
<dbReference type="RefSeq" id="XP_032814340.1">
    <property type="nucleotide sequence ID" value="XM_032958449.1"/>
</dbReference>
<name>A0AAJ7WY61_PETMA</name>
<reference evidence="3" key="1">
    <citation type="submission" date="2025-08" db="UniProtKB">
        <authorList>
            <consortium name="RefSeq"/>
        </authorList>
    </citation>
    <scope>IDENTIFICATION</scope>
    <source>
        <tissue evidence="3">Sperm</tissue>
    </source>
</reference>
<evidence type="ECO:0000313" key="3">
    <source>
        <dbReference type="RefSeq" id="XP_032814340.1"/>
    </source>
</evidence>
<dbReference type="Proteomes" id="UP001318040">
    <property type="component" value="Chromosome 21"/>
</dbReference>
<dbReference type="KEGG" id="pmrn:116944683"/>
<gene>
    <name evidence="3" type="primary">LOC116944683</name>
</gene>
<evidence type="ECO:0000313" key="2">
    <source>
        <dbReference type="Proteomes" id="UP001318040"/>
    </source>
</evidence>
<evidence type="ECO:0000256" key="1">
    <source>
        <dbReference type="SAM" id="MobiDB-lite"/>
    </source>
</evidence>
<feature type="region of interest" description="Disordered" evidence="1">
    <location>
        <begin position="232"/>
        <end position="294"/>
    </location>
</feature>
<proteinExistence type="predicted"/>
<dbReference type="AlphaFoldDB" id="A0AAJ7WY61"/>
<accession>A0AAJ7WY61</accession>
<protein>
    <submittedName>
        <fullName evidence="3">Uncharacterized protein LOC116944683 isoform X1</fullName>
    </submittedName>
</protein>
<feature type="region of interest" description="Disordered" evidence="1">
    <location>
        <begin position="1"/>
        <end position="43"/>
    </location>
</feature>
<keyword evidence="2" id="KW-1185">Reference proteome</keyword>
<organism evidence="2 3">
    <name type="scientific">Petromyzon marinus</name>
    <name type="common">Sea lamprey</name>
    <dbReference type="NCBI Taxonomy" id="7757"/>
    <lineage>
        <taxon>Eukaryota</taxon>
        <taxon>Metazoa</taxon>
        <taxon>Chordata</taxon>
        <taxon>Craniata</taxon>
        <taxon>Vertebrata</taxon>
        <taxon>Cyclostomata</taxon>
        <taxon>Hyperoartia</taxon>
        <taxon>Petromyzontiformes</taxon>
        <taxon>Petromyzontidae</taxon>
        <taxon>Petromyzon</taxon>
    </lineage>
</organism>